<keyword evidence="2" id="KW-0472">Membrane</keyword>
<feature type="transmembrane region" description="Helical" evidence="2">
    <location>
        <begin position="431"/>
        <end position="456"/>
    </location>
</feature>
<name>A0A162TZ27_PHYB8</name>
<dbReference type="EMBL" id="KV440984">
    <property type="protein sequence ID" value="OAD72152.1"/>
    <property type="molecule type" value="Genomic_DNA"/>
</dbReference>
<feature type="compositionally biased region" description="Low complexity" evidence="1">
    <location>
        <begin position="196"/>
        <end position="211"/>
    </location>
</feature>
<feature type="compositionally biased region" description="Polar residues" evidence="1">
    <location>
        <begin position="465"/>
        <end position="475"/>
    </location>
</feature>
<keyword evidence="2" id="KW-1133">Transmembrane helix</keyword>
<dbReference type="OrthoDB" id="2261187at2759"/>
<dbReference type="STRING" id="763407.A0A162TZ27"/>
<accession>A0A162TZ27</accession>
<evidence type="ECO:0000313" key="3">
    <source>
        <dbReference type="EMBL" id="OAD72152.1"/>
    </source>
</evidence>
<evidence type="ECO:0000256" key="1">
    <source>
        <dbReference type="SAM" id="MobiDB-lite"/>
    </source>
</evidence>
<dbReference type="InterPro" id="IPR015915">
    <property type="entry name" value="Kelch-typ_b-propeller"/>
</dbReference>
<dbReference type="GeneID" id="28992707"/>
<dbReference type="RefSeq" id="XP_018290192.1">
    <property type="nucleotide sequence ID" value="XM_018431801.1"/>
</dbReference>
<proteinExistence type="predicted"/>
<dbReference type="Proteomes" id="UP000077315">
    <property type="component" value="Unassembled WGS sequence"/>
</dbReference>
<evidence type="ECO:0000313" key="4">
    <source>
        <dbReference type="Proteomes" id="UP000077315"/>
    </source>
</evidence>
<dbReference type="Gene3D" id="2.120.10.80">
    <property type="entry name" value="Kelch-type beta propeller"/>
    <property type="match status" value="1"/>
</dbReference>
<dbReference type="InParanoid" id="A0A162TZ27"/>
<protein>
    <submittedName>
        <fullName evidence="3">Uncharacterized protein</fullName>
    </submittedName>
</protein>
<dbReference type="AlphaFoldDB" id="A0A162TZ27"/>
<feature type="region of interest" description="Disordered" evidence="1">
    <location>
        <begin position="194"/>
        <end position="215"/>
    </location>
</feature>
<dbReference type="VEuPathDB" id="FungiDB:PHYBLDRAFT_147126"/>
<gene>
    <name evidence="3" type="ORF">PHYBLDRAFT_147126</name>
</gene>
<organism evidence="3 4">
    <name type="scientific">Phycomyces blakesleeanus (strain ATCC 8743b / DSM 1359 / FGSC 10004 / NBRC 33097 / NRRL 1555)</name>
    <dbReference type="NCBI Taxonomy" id="763407"/>
    <lineage>
        <taxon>Eukaryota</taxon>
        <taxon>Fungi</taxon>
        <taxon>Fungi incertae sedis</taxon>
        <taxon>Mucoromycota</taxon>
        <taxon>Mucoromycotina</taxon>
        <taxon>Mucoromycetes</taxon>
        <taxon>Mucorales</taxon>
        <taxon>Phycomycetaceae</taxon>
        <taxon>Phycomyces</taxon>
    </lineage>
</organism>
<feature type="region of interest" description="Disordered" evidence="1">
    <location>
        <begin position="465"/>
        <end position="486"/>
    </location>
</feature>
<sequence>MRSTPFILSVLNGVKSSQTWTFWILLLLPSSFSLSITPTRSLNISHTTLLNHYCVVFSEGSVYGLSKISKIQPDLKLIFSSLGPKSPFGTEFGDVKRSFNVKHNACILTYGKVIFPLSDNPTKTLDLKTLKWHSMPLKPSMIRKALKESTMTVANNKMYAYGGYTENKENSVSVLTTRDMYILDMQAPPPWKWNRTPSSLSSNTSTLTLTPTPTPTHGAQMIATTRWILHFSVTPKHGPFDASSFTAGYTVTVYCFDLISLEWVGKVVEFTSTSDQVRLVSLSKNNLDTLIITPVWKNCPTKTHLPEPTNQEDCDMPKGVWKYDMSTESPRGTLTWLPLLSQNTKLDGGQVVRGTKNYHLTLYGGHVFGFGNVRVLDTANQNFLEIPFWWTSQTSASFGQTPTKAYFFPKRALDEDEAEKSKRNSNNNRRLAIILGSVLGFVGFAIFVGLVVFCLYRRHKQKVQTPSRDISSNIGQDPPLASPSLSPRFIPQPTENDTSEWASRLHDTLSNITQTSNASVEPGQLHASTSFGSMHVPELFPQPIQASRFTEHFDVPLSSTHGRSRILSNP</sequence>
<reference evidence="4" key="1">
    <citation type="submission" date="2015-06" db="EMBL/GenBank/DDBJ databases">
        <title>Expansion of signal transduction pathways in fungi by whole-genome duplication.</title>
        <authorList>
            <consortium name="DOE Joint Genome Institute"/>
            <person name="Corrochano L.M."/>
            <person name="Kuo A."/>
            <person name="Marcet-Houben M."/>
            <person name="Polaino S."/>
            <person name="Salamov A."/>
            <person name="Villalobos J.M."/>
            <person name="Alvarez M.I."/>
            <person name="Avalos J."/>
            <person name="Benito E.P."/>
            <person name="Benoit I."/>
            <person name="Burger G."/>
            <person name="Camino L.P."/>
            <person name="Canovas D."/>
            <person name="Cerda-Olmedo E."/>
            <person name="Cheng J.-F."/>
            <person name="Dominguez A."/>
            <person name="Elias M."/>
            <person name="Eslava A.P."/>
            <person name="Glaser F."/>
            <person name="Grimwood J."/>
            <person name="Gutierrez G."/>
            <person name="Heitman J."/>
            <person name="Henrissat B."/>
            <person name="Iturriaga E.A."/>
            <person name="Lang B.F."/>
            <person name="Lavin J.L."/>
            <person name="Lee S."/>
            <person name="Li W."/>
            <person name="Lindquist E."/>
            <person name="Lopez-Garcia S."/>
            <person name="Luque E.M."/>
            <person name="Marcos A.T."/>
            <person name="Martin J."/>
            <person name="McCluskey K."/>
            <person name="Medina H.R."/>
            <person name="Miralles-Duran A."/>
            <person name="Miyazaki A."/>
            <person name="Munoz-Torres E."/>
            <person name="Oguiza J.A."/>
            <person name="Ohm R."/>
            <person name="Olmedo M."/>
            <person name="Orejas M."/>
            <person name="Ortiz-Castellanos L."/>
            <person name="Pisabarro A.G."/>
            <person name="Rodriguez-Romero J."/>
            <person name="Ruiz-Herrera J."/>
            <person name="Ruiz-Vazquez R."/>
            <person name="Sanz C."/>
            <person name="Schackwitz W."/>
            <person name="Schmutz J."/>
            <person name="Shahriari M."/>
            <person name="Shelest E."/>
            <person name="Silva-Franco F."/>
            <person name="Soanes D."/>
            <person name="Syed K."/>
            <person name="Tagua V.G."/>
            <person name="Talbot N.J."/>
            <person name="Thon M."/>
            <person name="De vries R.P."/>
            <person name="Wiebenga A."/>
            <person name="Yadav J.S."/>
            <person name="Braun E.L."/>
            <person name="Baker S."/>
            <person name="Garre V."/>
            <person name="Horwitz B."/>
            <person name="Torres-Martinez S."/>
            <person name="Idnurm A."/>
            <person name="Herrera-Estrella A."/>
            <person name="Gabaldon T."/>
            <person name="Grigoriev I.V."/>
        </authorList>
    </citation>
    <scope>NUCLEOTIDE SEQUENCE [LARGE SCALE GENOMIC DNA]</scope>
    <source>
        <strain evidence="4">NRRL 1555(-)</strain>
    </source>
</reference>
<dbReference type="SUPFAM" id="SSF117281">
    <property type="entry name" value="Kelch motif"/>
    <property type="match status" value="1"/>
</dbReference>
<evidence type="ECO:0000256" key="2">
    <source>
        <dbReference type="SAM" id="Phobius"/>
    </source>
</evidence>
<keyword evidence="4" id="KW-1185">Reference proteome</keyword>
<keyword evidence="2" id="KW-0812">Transmembrane</keyword>